<dbReference type="PANTHER" id="PTHR10424">
    <property type="entry name" value="VIRAL ENVELOPE PROTEIN"/>
    <property type="match status" value="1"/>
</dbReference>
<organism evidence="2 3">
    <name type="scientific">Aphelocoma coerulescens</name>
    <name type="common">Florida scrub-jay</name>
    <name type="synonym">Corvus coerulescens</name>
    <dbReference type="NCBI Taxonomy" id="39617"/>
    <lineage>
        <taxon>Eukaryota</taxon>
        <taxon>Metazoa</taxon>
        <taxon>Chordata</taxon>
        <taxon>Craniata</taxon>
        <taxon>Vertebrata</taxon>
        <taxon>Euteleostomi</taxon>
        <taxon>Archelosauria</taxon>
        <taxon>Archosauria</taxon>
        <taxon>Dinosauria</taxon>
        <taxon>Saurischia</taxon>
        <taxon>Theropoda</taxon>
        <taxon>Coelurosauria</taxon>
        <taxon>Aves</taxon>
        <taxon>Neognathae</taxon>
        <taxon>Neoaves</taxon>
        <taxon>Telluraves</taxon>
        <taxon>Australaves</taxon>
        <taxon>Passeriformes</taxon>
        <taxon>Corvoidea</taxon>
        <taxon>Corvidae</taxon>
        <taxon>Aphelocoma</taxon>
    </lineage>
</organism>
<name>A0A7K7CD65_APHCE</name>
<dbReference type="Gene3D" id="1.10.287.210">
    <property type="match status" value="1"/>
</dbReference>
<gene>
    <name evidence="2" type="primary">Ervv2_1</name>
    <name evidence="2" type="ORF">APHCOE_R15952</name>
</gene>
<protein>
    <submittedName>
        <fullName evidence="2">ERVV2 protein</fullName>
    </submittedName>
</protein>
<dbReference type="SUPFAM" id="SSF58069">
    <property type="entry name" value="Virus ectodomain"/>
    <property type="match status" value="1"/>
</dbReference>
<dbReference type="PANTHER" id="PTHR10424:SF73">
    <property type="entry name" value="ENDOGENOUS RETROVIRUS GROUP FC1 ENV POLYPROTEIN-RELATED"/>
    <property type="match status" value="1"/>
</dbReference>
<accession>A0A7K7CD65</accession>
<keyword evidence="3" id="KW-1185">Reference proteome</keyword>
<proteinExistence type="predicted"/>
<dbReference type="Pfam" id="PF00429">
    <property type="entry name" value="TLV_coat"/>
    <property type="match status" value="1"/>
</dbReference>
<dbReference type="EMBL" id="VZSI01000114">
    <property type="protein sequence ID" value="NWY18615.1"/>
    <property type="molecule type" value="Genomic_DNA"/>
</dbReference>
<dbReference type="InterPro" id="IPR018154">
    <property type="entry name" value="TLV/ENV_coat_polyprotein"/>
</dbReference>
<sequence>TKFHDFIRWFLPCLGVSELEKTIVNICATIVSWFERQVCISTITVLQEEVKSLSQVILQNQMALELLLASQEGVCMVSNTSCCVYVDQSGRVSTDAQ</sequence>
<comment type="caution">
    <text evidence="2">The sequence shown here is derived from an EMBL/GenBank/DDBJ whole genome shotgun (WGS) entry which is preliminary data.</text>
</comment>
<dbReference type="Proteomes" id="UP000575874">
    <property type="component" value="Unassembled WGS sequence"/>
</dbReference>
<evidence type="ECO:0000256" key="1">
    <source>
        <dbReference type="ARBA" id="ARBA00023157"/>
    </source>
</evidence>
<evidence type="ECO:0000313" key="2">
    <source>
        <dbReference type="EMBL" id="NWY18615.1"/>
    </source>
</evidence>
<evidence type="ECO:0000313" key="3">
    <source>
        <dbReference type="Proteomes" id="UP000575874"/>
    </source>
</evidence>
<keyword evidence="1" id="KW-1015">Disulfide bond</keyword>
<feature type="non-terminal residue" evidence="2">
    <location>
        <position position="97"/>
    </location>
</feature>
<dbReference type="AlphaFoldDB" id="A0A7K7CD65"/>
<feature type="non-terminal residue" evidence="2">
    <location>
        <position position="1"/>
    </location>
</feature>
<reference evidence="2 3" key="1">
    <citation type="submission" date="2019-09" db="EMBL/GenBank/DDBJ databases">
        <title>Bird 10,000 Genomes (B10K) Project - Family phase.</title>
        <authorList>
            <person name="Zhang G."/>
        </authorList>
    </citation>
    <scope>NUCLEOTIDE SEQUENCE [LARGE SCALE GENOMIC DNA]</scope>
    <source>
        <strain evidence="2">OUT-0022</strain>
        <tissue evidence="2">Blood</tissue>
    </source>
</reference>